<dbReference type="Gene3D" id="3.40.30.10">
    <property type="entry name" value="Glutaredoxin"/>
    <property type="match status" value="1"/>
</dbReference>
<reference evidence="2" key="1">
    <citation type="submission" date="2021-02" db="EMBL/GenBank/DDBJ databases">
        <authorList>
            <person name="Nowell W R."/>
        </authorList>
    </citation>
    <scope>NUCLEOTIDE SEQUENCE</scope>
</reference>
<comment type="caution">
    <text evidence="2">The sequence shown here is derived from an EMBL/GenBank/DDBJ whole genome shotgun (WGS) entry which is preliminary data.</text>
</comment>
<keyword evidence="5" id="KW-1185">Reference proteome</keyword>
<dbReference type="InterPro" id="IPR006577">
    <property type="entry name" value="UAS"/>
</dbReference>
<dbReference type="PANTHER" id="PTHR23322">
    <property type="entry name" value="FAS-ASSOCIATED PROTEIN"/>
    <property type="match status" value="1"/>
</dbReference>
<dbReference type="PANTHER" id="PTHR23322:SF96">
    <property type="entry name" value="FAS-ASSOCIATED FACTOR 1"/>
    <property type="match status" value="1"/>
</dbReference>
<evidence type="ECO:0000313" key="3">
    <source>
        <dbReference type="EMBL" id="CAF1504521.1"/>
    </source>
</evidence>
<proteinExistence type="predicted"/>
<dbReference type="Proteomes" id="UP000663854">
    <property type="component" value="Unassembled WGS sequence"/>
</dbReference>
<dbReference type="EMBL" id="CAJNOL010002480">
    <property type="protein sequence ID" value="CAF1504521.1"/>
    <property type="molecule type" value="Genomic_DNA"/>
</dbReference>
<dbReference type="Pfam" id="PF21021">
    <property type="entry name" value="FAF1"/>
    <property type="match status" value="1"/>
</dbReference>
<name>A0A814Y2W5_9BILA</name>
<protein>
    <recommendedName>
        <fullName evidence="1">UAS domain-containing protein</fullName>
    </recommendedName>
</protein>
<evidence type="ECO:0000313" key="2">
    <source>
        <dbReference type="EMBL" id="CAF1223905.1"/>
    </source>
</evidence>
<accession>A0A814Y2W5</accession>
<feature type="domain" description="UAS" evidence="1">
    <location>
        <begin position="24"/>
        <end position="152"/>
    </location>
</feature>
<evidence type="ECO:0000259" key="1">
    <source>
        <dbReference type="SMART" id="SM00594"/>
    </source>
</evidence>
<dbReference type="GO" id="GO:0043130">
    <property type="term" value="F:ubiquitin binding"/>
    <property type="evidence" value="ECO:0007669"/>
    <property type="project" value="TreeGrafter"/>
</dbReference>
<dbReference type="GO" id="GO:0005783">
    <property type="term" value="C:endoplasmic reticulum"/>
    <property type="evidence" value="ECO:0007669"/>
    <property type="project" value="TreeGrafter"/>
</dbReference>
<dbReference type="Proteomes" id="UP000663870">
    <property type="component" value="Unassembled WGS sequence"/>
</dbReference>
<evidence type="ECO:0000313" key="4">
    <source>
        <dbReference type="Proteomes" id="UP000663854"/>
    </source>
</evidence>
<organism evidence="2 4">
    <name type="scientific">Rotaria sordida</name>
    <dbReference type="NCBI Taxonomy" id="392033"/>
    <lineage>
        <taxon>Eukaryota</taxon>
        <taxon>Metazoa</taxon>
        <taxon>Spiralia</taxon>
        <taxon>Gnathifera</taxon>
        <taxon>Rotifera</taxon>
        <taxon>Eurotatoria</taxon>
        <taxon>Bdelloidea</taxon>
        <taxon>Philodinida</taxon>
        <taxon>Philodinidae</taxon>
        <taxon>Rotaria</taxon>
    </lineage>
</organism>
<dbReference type="SMART" id="SM00594">
    <property type="entry name" value="UAS"/>
    <property type="match status" value="1"/>
</dbReference>
<dbReference type="InterPro" id="IPR050730">
    <property type="entry name" value="UBX_domain-protein"/>
</dbReference>
<sequence length="484" mass="57455">MELLIIPLFKVTTECRNDVNIIESLCKWFMDHYGICPAFFIGSLQEAFISAFNTKMVKESRPLLIYIHHGKNIQTHMFCLNMLCSMIMVEYLLENYIIWPWDITDESNKHMLIEIWKEMFSNHFPVDLMMKECPMLIGVMRRSSEEKDSFLASSYEFKILLKGDILMQTHRKLNLETLSDILFTFKEEFDENEQYLSFNFIKKTSLCWDIILEITKYLSLNDAVTIFPIDILRLLREYKARLPIVEPSDRFMKTMIKNIDNEQIVSLHLKENQLRSTMELASASIFTNIISVTLINLQHVNQINEFQTCFPNLICLSLYYNNEIDVHRLCKIFNHIQNPIKRLEIRCDYILCSHRHTSHFFSKINNLKFTIEYFLLDMTHGSMTWINNCSQYHKTCVLMTTTDFIQIMPNIRYVHLIVNNINIDKLLDINNWKGLVMRCHHLEKITLKTNKSISQDTQLTENILKIQQELSNVRQRIKFHIISK</sequence>
<dbReference type="AlphaFoldDB" id="A0A814Y2W5"/>
<dbReference type="InterPro" id="IPR049483">
    <property type="entry name" value="FAF1_2-like_UAS"/>
</dbReference>
<dbReference type="GO" id="GO:0005634">
    <property type="term" value="C:nucleus"/>
    <property type="evidence" value="ECO:0007669"/>
    <property type="project" value="TreeGrafter"/>
</dbReference>
<evidence type="ECO:0000313" key="5">
    <source>
        <dbReference type="Proteomes" id="UP000663870"/>
    </source>
</evidence>
<dbReference type="EMBL" id="CAJNOH010001498">
    <property type="protein sequence ID" value="CAF1223905.1"/>
    <property type="molecule type" value="Genomic_DNA"/>
</dbReference>
<dbReference type="GO" id="GO:0036503">
    <property type="term" value="P:ERAD pathway"/>
    <property type="evidence" value="ECO:0007669"/>
    <property type="project" value="TreeGrafter"/>
</dbReference>
<gene>
    <name evidence="3" type="ORF">JXQ802_LOCUS40624</name>
    <name evidence="2" type="ORF">PYM288_LOCUS26020</name>
</gene>